<reference evidence="1" key="2">
    <citation type="journal article" date="2024" name="Plant">
        <title>Genomic evolution and insights into agronomic trait innovations of Sesamum species.</title>
        <authorList>
            <person name="Miao H."/>
            <person name="Wang L."/>
            <person name="Qu L."/>
            <person name="Liu H."/>
            <person name="Sun Y."/>
            <person name="Le M."/>
            <person name="Wang Q."/>
            <person name="Wei S."/>
            <person name="Zheng Y."/>
            <person name="Lin W."/>
            <person name="Duan Y."/>
            <person name="Cao H."/>
            <person name="Xiong S."/>
            <person name="Wang X."/>
            <person name="Wei L."/>
            <person name="Li C."/>
            <person name="Ma Q."/>
            <person name="Ju M."/>
            <person name="Zhao R."/>
            <person name="Li G."/>
            <person name="Mu C."/>
            <person name="Tian Q."/>
            <person name="Mei H."/>
            <person name="Zhang T."/>
            <person name="Gao T."/>
            <person name="Zhang H."/>
        </authorList>
    </citation>
    <scope>NUCLEOTIDE SEQUENCE</scope>
    <source>
        <strain evidence="1">G02</strain>
    </source>
</reference>
<proteinExistence type="predicted"/>
<sequence>MAPSQPMYSSHLGPYWLKETHVNKKGLTDKNDSSQAWDVPRQRRLLLEHIHLRLRRIYPPPNQLPRGFRE</sequence>
<evidence type="ECO:0000313" key="1">
    <source>
        <dbReference type="EMBL" id="KAL0316722.1"/>
    </source>
</evidence>
<dbReference type="EMBL" id="JACGWJ010000025">
    <property type="protein sequence ID" value="KAL0316722.1"/>
    <property type="molecule type" value="Genomic_DNA"/>
</dbReference>
<organism evidence="1">
    <name type="scientific">Sesamum radiatum</name>
    <name type="common">Black benniseed</name>
    <dbReference type="NCBI Taxonomy" id="300843"/>
    <lineage>
        <taxon>Eukaryota</taxon>
        <taxon>Viridiplantae</taxon>
        <taxon>Streptophyta</taxon>
        <taxon>Embryophyta</taxon>
        <taxon>Tracheophyta</taxon>
        <taxon>Spermatophyta</taxon>
        <taxon>Magnoliopsida</taxon>
        <taxon>eudicotyledons</taxon>
        <taxon>Gunneridae</taxon>
        <taxon>Pentapetalae</taxon>
        <taxon>asterids</taxon>
        <taxon>lamiids</taxon>
        <taxon>Lamiales</taxon>
        <taxon>Pedaliaceae</taxon>
        <taxon>Sesamum</taxon>
    </lineage>
</organism>
<comment type="caution">
    <text evidence="1">The sequence shown here is derived from an EMBL/GenBank/DDBJ whole genome shotgun (WGS) entry which is preliminary data.</text>
</comment>
<protein>
    <submittedName>
        <fullName evidence="1">Uncharacterized protein</fullName>
    </submittedName>
</protein>
<dbReference type="AlphaFoldDB" id="A0AAW2LDP3"/>
<name>A0AAW2LDP3_SESRA</name>
<reference evidence="1" key="1">
    <citation type="submission" date="2020-06" db="EMBL/GenBank/DDBJ databases">
        <authorList>
            <person name="Li T."/>
            <person name="Hu X."/>
            <person name="Zhang T."/>
            <person name="Song X."/>
            <person name="Zhang H."/>
            <person name="Dai N."/>
            <person name="Sheng W."/>
            <person name="Hou X."/>
            <person name="Wei L."/>
        </authorList>
    </citation>
    <scope>NUCLEOTIDE SEQUENCE</scope>
    <source>
        <strain evidence="1">G02</strain>
        <tissue evidence="1">Leaf</tissue>
    </source>
</reference>
<gene>
    <name evidence="1" type="ORF">Sradi_5550400</name>
</gene>
<accession>A0AAW2LDP3</accession>